<evidence type="ECO:0000313" key="2">
    <source>
        <dbReference type="Proteomes" id="UP000007875"/>
    </source>
</evidence>
<dbReference type="InParanoid" id="H2Z8S7"/>
<evidence type="ECO:0000313" key="1">
    <source>
        <dbReference type="Ensembl" id="ENSCSAVP00000013992.1"/>
    </source>
</evidence>
<dbReference type="Ensembl" id="ENSCSAVT00000014152.1">
    <property type="protein sequence ID" value="ENSCSAVP00000013992.1"/>
    <property type="gene ID" value="ENSCSAVG00000008199.1"/>
</dbReference>
<reference evidence="1" key="3">
    <citation type="submission" date="2025-09" db="UniProtKB">
        <authorList>
            <consortium name="Ensembl"/>
        </authorList>
    </citation>
    <scope>IDENTIFICATION</scope>
</reference>
<dbReference type="AlphaFoldDB" id="H2Z8S7"/>
<proteinExistence type="predicted"/>
<protein>
    <submittedName>
        <fullName evidence="1">Uncharacterized protein</fullName>
    </submittedName>
</protein>
<keyword evidence="2" id="KW-1185">Reference proteome</keyword>
<reference evidence="2" key="1">
    <citation type="submission" date="2003-08" db="EMBL/GenBank/DDBJ databases">
        <authorList>
            <person name="Birren B."/>
            <person name="Nusbaum C."/>
            <person name="Abebe A."/>
            <person name="Abouelleil A."/>
            <person name="Adekoya E."/>
            <person name="Ait-zahra M."/>
            <person name="Allen N."/>
            <person name="Allen T."/>
            <person name="An P."/>
            <person name="Anderson M."/>
            <person name="Anderson S."/>
            <person name="Arachchi H."/>
            <person name="Armbruster J."/>
            <person name="Bachantsang P."/>
            <person name="Baldwin J."/>
            <person name="Barry A."/>
            <person name="Bayul T."/>
            <person name="Blitshsteyn B."/>
            <person name="Bloom T."/>
            <person name="Blye J."/>
            <person name="Boguslavskiy L."/>
            <person name="Borowsky M."/>
            <person name="Boukhgalter B."/>
            <person name="Brunache A."/>
            <person name="Butler J."/>
            <person name="Calixte N."/>
            <person name="Calvo S."/>
            <person name="Camarata J."/>
            <person name="Campo K."/>
            <person name="Chang J."/>
            <person name="Cheshatsang Y."/>
            <person name="Citroen M."/>
            <person name="Collymore A."/>
            <person name="Considine T."/>
            <person name="Cook A."/>
            <person name="Cooke P."/>
            <person name="Corum B."/>
            <person name="Cuomo C."/>
            <person name="David R."/>
            <person name="Dawoe T."/>
            <person name="Degray S."/>
            <person name="Dodge S."/>
            <person name="Dooley K."/>
            <person name="Dorje P."/>
            <person name="Dorjee K."/>
            <person name="Dorris L."/>
            <person name="Duffey N."/>
            <person name="Dupes A."/>
            <person name="Elkins T."/>
            <person name="Engels R."/>
            <person name="Erickson J."/>
            <person name="Farina A."/>
            <person name="Faro S."/>
            <person name="Ferreira P."/>
            <person name="Fischer H."/>
            <person name="Fitzgerald M."/>
            <person name="Foley K."/>
            <person name="Gage D."/>
            <person name="Galagan J."/>
            <person name="Gearin G."/>
            <person name="Gnerre S."/>
            <person name="Gnirke A."/>
            <person name="Goyette A."/>
            <person name="Graham J."/>
            <person name="Grandbois E."/>
            <person name="Gyaltsen K."/>
            <person name="Hafez N."/>
            <person name="Hagopian D."/>
            <person name="Hagos B."/>
            <person name="Hall J."/>
            <person name="Hatcher B."/>
            <person name="Heller A."/>
            <person name="Higgins H."/>
            <person name="Honan T."/>
            <person name="Horn A."/>
            <person name="Houde N."/>
            <person name="Hughes L."/>
            <person name="Hulme W."/>
            <person name="Husby E."/>
            <person name="Iliev I."/>
            <person name="Jaffe D."/>
            <person name="Jones C."/>
            <person name="Kamal M."/>
            <person name="Kamat A."/>
            <person name="Kamvysselis M."/>
            <person name="Karlsson E."/>
            <person name="Kells C."/>
            <person name="Kieu A."/>
            <person name="Kisner P."/>
            <person name="Kodira C."/>
            <person name="Kulbokas E."/>
            <person name="Labutti K."/>
            <person name="Lama D."/>
            <person name="Landers T."/>
            <person name="Leger J."/>
            <person name="Levine S."/>
            <person name="Lewis D."/>
            <person name="Lewis T."/>
            <person name="Lindblad-toh K."/>
            <person name="Liu X."/>
            <person name="Lokyitsang T."/>
            <person name="Lokyitsang Y."/>
            <person name="Lucien O."/>
            <person name="Lui A."/>
            <person name="Ma L.J."/>
            <person name="Mabbitt R."/>
            <person name="Macdonald J."/>
            <person name="Maclean C."/>
            <person name="Major J."/>
            <person name="Manning J."/>
            <person name="Marabella R."/>
            <person name="Maru K."/>
            <person name="Matthews C."/>
            <person name="Mauceli E."/>
            <person name="Mccarthy M."/>
            <person name="Mcdonough S."/>
            <person name="Mcghee T."/>
            <person name="Meldrim J."/>
            <person name="Meneus L."/>
            <person name="Mesirov J."/>
            <person name="Mihalev A."/>
            <person name="Mihova T."/>
            <person name="Mikkelsen T."/>
            <person name="Mlenga V."/>
            <person name="Moru K."/>
            <person name="Mozes J."/>
            <person name="Mulrain L."/>
            <person name="Munson G."/>
            <person name="Naylor J."/>
            <person name="Newes C."/>
            <person name="Nguyen C."/>
            <person name="Nguyen N."/>
            <person name="Nguyen T."/>
            <person name="Nicol R."/>
            <person name="Nielsen C."/>
            <person name="Nizzari M."/>
            <person name="Norbu C."/>
            <person name="Norbu N."/>
            <person name="O'donnell P."/>
            <person name="Okoawo O."/>
            <person name="O'leary S."/>
            <person name="Omotosho B."/>
            <person name="O'neill K."/>
            <person name="Osman S."/>
            <person name="Parker S."/>
            <person name="Perrin D."/>
            <person name="Phunkhang P."/>
            <person name="Piqani B."/>
            <person name="Purcell S."/>
            <person name="Rachupka T."/>
            <person name="Ramasamy U."/>
            <person name="Rameau R."/>
            <person name="Ray V."/>
            <person name="Raymond C."/>
            <person name="Retta R."/>
            <person name="Richardson S."/>
            <person name="Rise C."/>
            <person name="Rodriguez J."/>
            <person name="Rogers J."/>
            <person name="Rogov P."/>
            <person name="Rutman M."/>
            <person name="Schupbach R."/>
            <person name="Seaman C."/>
            <person name="Settipalli S."/>
            <person name="Sharpe T."/>
            <person name="Sheridan J."/>
            <person name="Sherpa N."/>
            <person name="Shi J."/>
            <person name="Smirnov S."/>
            <person name="Smith C."/>
            <person name="Sougnez C."/>
            <person name="Spencer B."/>
            <person name="Stalker J."/>
            <person name="Stange-thomann N."/>
            <person name="Stavropoulos S."/>
            <person name="Stetson K."/>
            <person name="Stone C."/>
            <person name="Stone S."/>
            <person name="Stubbs M."/>
            <person name="Talamas J."/>
            <person name="Tchuinga P."/>
            <person name="Tenzing P."/>
            <person name="Tesfaye S."/>
            <person name="Theodore J."/>
            <person name="Thoulutsang Y."/>
            <person name="Topham K."/>
            <person name="Towey S."/>
            <person name="Tsamla T."/>
            <person name="Tsomo N."/>
            <person name="Vallee D."/>
            <person name="Vassiliev H."/>
            <person name="Venkataraman V."/>
            <person name="Vinson J."/>
            <person name="Vo A."/>
            <person name="Wade C."/>
            <person name="Wang S."/>
            <person name="Wangchuk T."/>
            <person name="Wangdi T."/>
            <person name="Whittaker C."/>
            <person name="Wilkinson J."/>
            <person name="Wu Y."/>
            <person name="Wyman D."/>
            <person name="Yadav S."/>
            <person name="Yang S."/>
            <person name="Yang X."/>
            <person name="Yeager S."/>
            <person name="Yee E."/>
            <person name="Young G."/>
            <person name="Zainoun J."/>
            <person name="Zembeck L."/>
            <person name="Zimmer A."/>
            <person name="Zody M."/>
            <person name="Lander E."/>
        </authorList>
    </citation>
    <scope>NUCLEOTIDE SEQUENCE [LARGE SCALE GENOMIC DNA]</scope>
</reference>
<reference evidence="1" key="2">
    <citation type="submission" date="2025-08" db="UniProtKB">
        <authorList>
            <consortium name="Ensembl"/>
        </authorList>
    </citation>
    <scope>IDENTIFICATION</scope>
</reference>
<dbReference type="Proteomes" id="UP000007875">
    <property type="component" value="Unassembled WGS sequence"/>
</dbReference>
<dbReference type="GeneTree" id="ENSGT00660000097299"/>
<dbReference type="OMA" id="RCMPPDD"/>
<sequence length="105" mass="11860">MLACRLQSALRVTKAAYNATTNARKSLVPKTRNIILKRHGGTSRFGYRCMPPDDPVMEMACDVTLTLVWAYLYWNFYHSGGVLFNAGVNYHEYDHLSDADLGISK</sequence>
<accession>H2Z8S7</accession>
<dbReference type="HOGENOM" id="CLU_2262794_0_0_1"/>
<name>H2Z8S7_CIOSA</name>
<organism evidence="1 2">
    <name type="scientific">Ciona savignyi</name>
    <name type="common">Pacific transparent sea squirt</name>
    <dbReference type="NCBI Taxonomy" id="51511"/>
    <lineage>
        <taxon>Eukaryota</taxon>
        <taxon>Metazoa</taxon>
        <taxon>Chordata</taxon>
        <taxon>Tunicata</taxon>
        <taxon>Ascidiacea</taxon>
        <taxon>Phlebobranchia</taxon>
        <taxon>Cionidae</taxon>
        <taxon>Ciona</taxon>
    </lineage>
</organism>